<evidence type="ECO:0000313" key="4">
    <source>
        <dbReference type="EMBL" id="RSU14270.1"/>
    </source>
</evidence>
<feature type="domain" description="HTH tetR-type" evidence="3">
    <location>
        <begin position="7"/>
        <end position="67"/>
    </location>
</feature>
<keyword evidence="4" id="KW-0418">Kinase</keyword>
<dbReference type="InterPro" id="IPR012738">
    <property type="entry name" value="Tscrpt_reg_DhaS"/>
</dbReference>
<gene>
    <name evidence="4" type="ORF">CBF29_02920</name>
</gene>
<dbReference type="GO" id="GO:0003677">
    <property type="term" value="F:DNA binding"/>
    <property type="evidence" value="ECO:0007669"/>
    <property type="project" value="UniProtKB-UniRule"/>
</dbReference>
<dbReference type="NCBIfam" id="TIGR02366">
    <property type="entry name" value="DHAK_reg"/>
    <property type="match status" value="1"/>
</dbReference>
<reference evidence="4 5" key="1">
    <citation type="submission" date="2017-05" db="EMBL/GenBank/DDBJ databases">
        <title>Vagococcus spp. assemblies.</title>
        <authorList>
            <person name="Gulvik C.A."/>
        </authorList>
    </citation>
    <scope>NUCLEOTIDE SEQUENCE [LARGE SCALE GENOMIC DNA]</scope>
    <source>
        <strain evidence="4 5">CCUG 51432</strain>
    </source>
</reference>
<dbReference type="Pfam" id="PF14278">
    <property type="entry name" value="TetR_C_8"/>
    <property type="match status" value="1"/>
</dbReference>
<dbReference type="AlphaFoldDB" id="A0A430B1S4"/>
<dbReference type="RefSeq" id="WP_126807137.1">
    <property type="nucleotide sequence ID" value="NZ_NGKA01000003.1"/>
</dbReference>
<dbReference type="Proteomes" id="UP000287605">
    <property type="component" value="Unassembled WGS sequence"/>
</dbReference>
<dbReference type="SUPFAM" id="SSF46689">
    <property type="entry name" value="Homeodomain-like"/>
    <property type="match status" value="1"/>
</dbReference>
<organism evidence="4 5">
    <name type="scientific">Vagococcus elongatus</name>
    <dbReference type="NCBI Taxonomy" id="180344"/>
    <lineage>
        <taxon>Bacteria</taxon>
        <taxon>Bacillati</taxon>
        <taxon>Bacillota</taxon>
        <taxon>Bacilli</taxon>
        <taxon>Lactobacillales</taxon>
        <taxon>Enterococcaceae</taxon>
        <taxon>Vagococcus</taxon>
    </lineage>
</organism>
<dbReference type="PROSITE" id="PS50977">
    <property type="entry name" value="HTH_TETR_2"/>
    <property type="match status" value="1"/>
</dbReference>
<keyword evidence="5" id="KW-1185">Reference proteome</keyword>
<accession>A0A430B1S4</accession>
<name>A0A430B1S4_9ENTE</name>
<dbReference type="InterPro" id="IPR001647">
    <property type="entry name" value="HTH_TetR"/>
</dbReference>
<dbReference type="GO" id="GO:0016301">
    <property type="term" value="F:kinase activity"/>
    <property type="evidence" value="ECO:0007669"/>
    <property type="project" value="UniProtKB-KW"/>
</dbReference>
<comment type="caution">
    <text evidence="4">The sequence shown here is derived from an EMBL/GenBank/DDBJ whole genome shotgun (WGS) entry which is preliminary data.</text>
</comment>
<evidence type="ECO:0000259" key="3">
    <source>
        <dbReference type="PROSITE" id="PS50977"/>
    </source>
</evidence>
<keyword evidence="4" id="KW-0808">Transferase</keyword>
<keyword evidence="1 2" id="KW-0238">DNA-binding</keyword>
<evidence type="ECO:0000313" key="5">
    <source>
        <dbReference type="Proteomes" id="UP000287605"/>
    </source>
</evidence>
<dbReference type="InterPro" id="IPR009057">
    <property type="entry name" value="Homeodomain-like_sf"/>
</dbReference>
<protein>
    <submittedName>
        <fullName evidence="4">Dihydroxyacetone kinase transcriptional activator DhaS</fullName>
    </submittedName>
</protein>
<proteinExistence type="predicted"/>
<dbReference type="InterPro" id="IPR039532">
    <property type="entry name" value="TetR_C_Firmicutes"/>
</dbReference>
<dbReference type="Pfam" id="PF00440">
    <property type="entry name" value="TetR_N"/>
    <property type="match status" value="1"/>
</dbReference>
<dbReference type="Gene3D" id="1.10.357.10">
    <property type="entry name" value="Tetracycline Repressor, domain 2"/>
    <property type="match status" value="1"/>
</dbReference>
<sequence>MNREGSLITKKIIAYAFKNSLKEKEYHKISIKEIMADAGYRRQTFYDYFVDKEQLVLWICEQEITENIQHFIGYEHWTDILGRLLLYFNKNKLFYKKILISGNQQLLDLTLLPQIEDLMLRIMTEKNTSADRKKSITEAERFEISRFYAFAATGIIKDWVLNDCQAPLEEIKEYLIRMADKLS</sequence>
<evidence type="ECO:0000256" key="1">
    <source>
        <dbReference type="ARBA" id="ARBA00023125"/>
    </source>
</evidence>
<dbReference type="OrthoDB" id="9810250at2"/>
<dbReference type="PANTHER" id="PTHR43479">
    <property type="entry name" value="ACREF/ENVCD OPERON REPRESSOR-RELATED"/>
    <property type="match status" value="1"/>
</dbReference>
<dbReference type="InterPro" id="IPR050624">
    <property type="entry name" value="HTH-type_Tx_Regulator"/>
</dbReference>
<feature type="DNA-binding region" description="H-T-H motif" evidence="2">
    <location>
        <begin position="30"/>
        <end position="49"/>
    </location>
</feature>
<evidence type="ECO:0000256" key="2">
    <source>
        <dbReference type="PROSITE-ProRule" id="PRU00335"/>
    </source>
</evidence>
<dbReference type="EMBL" id="NGKA01000003">
    <property type="protein sequence ID" value="RSU14270.1"/>
    <property type="molecule type" value="Genomic_DNA"/>
</dbReference>
<dbReference type="PANTHER" id="PTHR43479:SF7">
    <property type="entry name" value="TETR-FAMILY TRANSCRIPTIONAL REGULATOR"/>
    <property type="match status" value="1"/>
</dbReference>